<dbReference type="InterPro" id="IPR001173">
    <property type="entry name" value="Glyco_trans_2-like"/>
</dbReference>
<dbReference type="CDD" id="cd04179">
    <property type="entry name" value="DPM_DPG-synthase_like"/>
    <property type="match status" value="1"/>
</dbReference>
<dbReference type="AlphaFoldDB" id="A0A5K7XHN9"/>
<dbReference type="PANTHER" id="PTHR48090:SF7">
    <property type="entry name" value="RFBJ PROTEIN"/>
    <property type="match status" value="1"/>
</dbReference>
<dbReference type="EMBL" id="AP021861">
    <property type="protein sequence ID" value="BBO35562.1"/>
    <property type="molecule type" value="Genomic_DNA"/>
</dbReference>
<dbReference type="KEGG" id="lpav:PLANPX_5174"/>
<dbReference type="InterPro" id="IPR029044">
    <property type="entry name" value="Nucleotide-diphossugar_trans"/>
</dbReference>
<dbReference type="Proteomes" id="UP000326837">
    <property type="component" value="Chromosome"/>
</dbReference>
<evidence type="ECO:0000313" key="2">
    <source>
        <dbReference type="EMBL" id="BBO35562.1"/>
    </source>
</evidence>
<accession>A0A5K7XHN9</accession>
<keyword evidence="3" id="KW-1185">Reference proteome</keyword>
<name>A0A5K7XHN9_9BACT</name>
<organism evidence="2 3">
    <name type="scientific">Lacipirellula parvula</name>
    <dbReference type="NCBI Taxonomy" id="2650471"/>
    <lineage>
        <taxon>Bacteria</taxon>
        <taxon>Pseudomonadati</taxon>
        <taxon>Planctomycetota</taxon>
        <taxon>Planctomycetia</taxon>
        <taxon>Pirellulales</taxon>
        <taxon>Lacipirellulaceae</taxon>
        <taxon>Lacipirellula</taxon>
    </lineage>
</organism>
<sequence length="294" mass="32799">MSHDSFTSRSIDGSTLLSVIIPVYNEEATLGEVLERVLKLPGDVEAIVVDDGSTDQTKTIIAEAARADHRIRSIRLEANSGKTAAVRRGIEEAQGGAIVIQDADLEYDATEIPRLIEAIQLGRADVVYGSRLMHRPARGDWPFWHYAGNRVITAVSNCFTHWRLTDVETCYKAFRAPLLKKLTLTSKRFGMEIEITALASQTNARLLEVPVAYAPRNVAQGKKIRFTDGLWAIYYVFYYNLVARWKTVTRHYTQSVNEFLDTIISNERMAEWGDGSSAMAGRSSEVLTTIPSAI</sequence>
<feature type="domain" description="Glycosyltransferase 2-like" evidence="1">
    <location>
        <begin position="18"/>
        <end position="182"/>
    </location>
</feature>
<reference evidence="3" key="1">
    <citation type="submission" date="2019-10" db="EMBL/GenBank/DDBJ databases">
        <title>Lacipirellula parvula gen. nov., sp. nov., representing a lineage of planctomycetes widespread in freshwater anoxic habitats, and description of the family Lacipirellulaceae.</title>
        <authorList>
            <person name="Dedysh S.N."/>
            <person name="Kulichevskaya I.S."/>
            <person name="Beletsky A.V."/>
            <person name="Rakitin A.L."/>
            <person name="Mardanov A.V."/>
            <person name="Ivanova A.A."/>
            <person name="Saltykova V.X."/>
            <person name="Rijpstra W.I.C."/>
            <person name="Sinninghe Damste J.S."/>
            <person name="Ravin N.V."/>
        </authorList>
    </citation>
    <scope>NUCLEOTIDE SEQUENCE [LARGE SCALE GENOMIC DNA]</scope>
    <source>
        <strain evidence="3">PX69</strain>
    </source>
</reference>
<proteinExistence type="predicted"/>
<protein>
    <recommendedName>
        <fullName evidence="1">Glycosyltransferase 2-like domain-containing protein</fullName>
    </recommendedName>
</protein>
<evidence type="ECO:0000259" key="1">
    <source>
        <dbReference type="Pfam" id="PF00535"/>
    </source>
</evidence>
<dbReference type="SUPFAM" id="SSF53448">
    <property type="entry name" value="Nucleotide-diphospho-sugar transferases"/>
    <property type="match status" value="1"/>
</dbReference>
<dbReference type="Gene3D" id="3.90.550.10">
    <property type="entry name" value="Spore Coat Polysaccharide Biosynthesis Protein SpsA, Chain A"/>
    <property type="match status" value="1"/>
</dbReference>
<dbReference type="PANTHER" id="PTHR48090">
    <property type="entry name" value="UNDECAPRENYL-PHOSPHATE 4-DEOXY-4-FORMAMIDO-L-ARABINOSE TRANSFERASE-RELATED"/>
    <property type="match status" value="1"/>
</dbReference>
<dbReference type="InterPro" id="IPR050256">
    <property type="entry name" value="Glycosyltransferase_2"/>
</dbReference>
<gene>
    <name evidence="2" type="ORF">PLANPX_5174</name>
</gene>
<evidence type="ECO:0000313" key="3">
    <source>
        <dbReference type="Proteomes" id="UP000326837"/>
    </source>
</evidence>
<dbReference type="RefSeq" id="WP_152100920.1">
    <property type="nucleotide sequence ID" value="NZ_AP021861.1"/>
</dbReference>
<dbReference type="Pfam" id="PF00535">
    <property type="entry name" value="Glycos_transf_2"/>
    <property type="match status" value="1"/>
</dbReference>